<dbReference type="Pfam" id="PF13181">
    <property type="entry name" value="TPR_8"/>
    <property type="match status" value="1"/>
</dbReference>
<gene>
    <name evidence="1" type="ORF">CMV24_23630</name>
</gene>
<comment type="caution">
    <text evidence="1">The sequence shown here is derived from an EMBL/GenBank/DDBJ whole genome shotgun (WGS) entry which is preliminary data.</text>
</comment>
<dbReference type="Gene3D" id="1.25.40.10">
    <property type="entry name" value="Tetratricopeptide repeat domain"/>
    <property type="match status" value="1"/>
</dbReference>
<sequence length="213" mass="23038">MKRLILASLLAIAPFTWALDQNGTQQLNAIQQRWAVVRYNLPEAQRAGAFEALAAQSAALVHQHPGSAEPLIWDGIVNSSWAGATGGLGALGKVKAARASLEKALAMDPKALQGSAYTSLGALYDQVPGWPLSFGDQAKAEAMLRQALAINPDGIDSNYFWADHLYRQNRYDEARAALQKALQAPPRPGRELADQGRRGEIDALLKAIKDKQD</sequence>
<dbReference type="InterPro" id="IPR011990">
    <property type="entry name" value="TPR-like_helical_dom_sf"/>
</dbReference>
<dbReference type="RefSeq" id="WP_024086786.1">
    <property type="nucleotide sequence ID" value="NZ_CP010359.1"/>
</dbReference>
<name>A0A099MXC7_PSEDL</name>
<protein>
    <submittedName>
        <fullName evidence="1">Uncharacterized protein</fullName>
    </submittedName>
</protein>
<dbReference type="EMBL" id="NTME01000034">
    <property type="protein sequence ID" value="PBJ93094.1"/>
    <property type="molecule type" value="Genomic_DNA"/>
</dbReference>
<dbReference type="InterPro" id="IPR019734">
    <property type="entry name" value="TPR_rpt"/>
</dbReference>
<evidence type="ECO:0000313" key="2">
    <source>
        <dbReference type="Proteomes" id="UP000218102"/>
    </source>
</evidence>
<dbReference type="AlphaFoldDB" id="A0A099MXC7"/>
<dbReference type="SUPFAM" id="SSF48452">
    <property type="entry name" value="TPR-like"/>
    <property type="match status" value="1"/>
</dbReference>
<dbReference type="Proteomes" id="UP000218102">
    <property type="component" value="Unassembled WGS sequence"/>
</dbReference>
<organism evidence="1 2">
    <name type="scientific">Pseudomonas plecoglossicida</name>
    <dbReference type="NCBI Taxonomy" id="70775"/>
    <lineage>
        <taxon>Bacteria</taxon>
        <taxon>Pseudomonadati</taxon>
        <taxon>Pseudomonadota</taxon>
        <taxon>Gammaproteobacteria</taxon>
        <taxon>Pseudomonadales</taxon>
        <taxon>Pseudomonadaceae</taxon>
        <taxon>Pseudomonas</taxon>
    </lineage>
</organism>
<evidence type="ECO:0000313" key="1">
    <source>
        <dbReference type="EMBL" id="PBJ93094.1"/>
    </source>
</evidence>
<reference evidence="1 2" key="1">
    <citation type="submission" date="2017-09" db="EMBL/GenBank/DDBJ databases">
        <authorList>
            <person name="Ehlers B."/>
            <person name="Leendertz F.H."/>
        </authorList>
    </citation>
    <scope>NUCLEOTIDE SEQUENCE [LARGE SCALE GENOMIC DNA]</scope>
    <source>
        <strain evidence="1 2">DJ-1</strain>
    </source>
</reference>
<proteinExistence type="predicted"/>
<dbReference type="KEGG" id="ppj:RK21_02718"/>
<dbReference type="Pfam" id="PF14559">
    <property type="entry name" value="TPR_19"/>
    <property type="match status" value="1"/>
</dbReference>
<accession>A0A099MXC7</accession>